<comment type="caution">
    <text evidence="1">The sequence shown here is derived from an EMBL/GenBank/DDBJ whole genome shotgun (WGS) entry which is preliminary data.</text>
</comment>
<accession>A0A918XX90</accession>
<dbReference type="Pfam" id="PF06475">
    <property type="entry name" value="Glycolipid_bind"/>
    <property type="match status" value="1"/>
</dbReference>
<organism evidence="1 2">
    <name type="scientific">Thalassobaculum fulvum</name>
    <dbReference type="NCBI Taxonomy" id="1633335"/>
    <lineage>
        <taxon>Bacteria</taxon>
        <taxon>Pseudomonadati</taxon>
        <taxon>Pseudomonadota</taxon>
        <taxon>Alphaproteobacteria</taxon>
        <taxon>Rhodospirillales</taxon>
        <taxon>Thalassobaculaceae</taxon>
        <taxon>Thalassobaculum</taxon>
    </lineage>
</organism>
<protein>
    <submittedName>
        <fullName evidence="1">Transcriptional regulator</fullName>
    </submittedName>
</protein>
<reference evidence="1" key="1">
    <citation type="journal article" date="2014" name="Int. J. Syst. Evol. Microbiol.">
        <title>Complete genome sequence of Corynebacterium casei LMG S-19264T (=DSM 44701T), isolated from a smear-ripened cheese.</title>
        <authorList>
            <consortium name="US DOE Joint Genome Institute (JGI-PGF)"/>
            <person name="Walter F."/>
            <person name="Albersmeier A."/>
            <person name="Kalinowski J."/>
            <person name="Ruckert C."/>
        </authorList>
    </citation>
    <scope>NUCLEOTIDE SEQUENCE</scope>
    <source>
        <strain evidence="1">KCTC 42651</strain>
    </source>
</reference>
<gene>
    <name evidence="1" type="ORF">GCM10017083_52270</name>
</gene>
<dbReference type="Proteomes" id="UP000630353">
    <property type="component" value="Unassembled WGS sequence"/>
</dbReference>
<proteinExistence type="predicted"/>
<dbReference type="RefSeq" id="WP_189995306.1">
    <property type="nucleotide sequence ID" value="NZ_BMZS01000015.1"/>
</dbReference>
<name>A0A918XX90_9PROT</name>
<dbReference type="InterPro" id="IPR009467">
    <property type="entry name" value="Glycolipid-bd_prot_put"/>
</dbReference>
<dbReference type="SUPFAM" id="SSF159275">
    <property type="entry name" value="PA1994-like"/>
    <property type="match status" value="1"/>
</dbReference>
<dbReference type="EMBL" id="BMZS01000015">
    <property type="protein sequence ID" value="GHD62858.1"/>
    <property type="molecule type" value="Genomic_DNA"/>
</dbReference>
<sequence>MPDTREVMWFRMADGPSLEQARLERQPDGATLSGTVLAAERGRPLRVDYAVTCDHRWRTVQVAVDQSFEGVLRSLRLGHDGAGAWTLDGRPAPSLDGCIDVDLGVSPITNALPVNRLALAVGETGSVRAAWVRFPALEVVPAEQSYERLGARLYRYRSRTSGFAAEIAVDADGLPTDYADIWRRVADRPGGGSGRG</sequence>
<reference evidence="1" key="2">
    <citation type="submission" date="2020-09" db="EMBL/GenBank/DDBJ databases">
        <authorList>
            <person name="Sun Q."/>
            <person name="Kim S."/>
        </authorList>
    </citation>
    <scope>NUCLEOTIDE SEQUENCE</scope>
    <source>
        <strain evidence="1">KCTC 42651</strain>
    </source>
</reference>
<evidence type="ECO:0000313" key="1">
    <source>
        <dbReference type="EMBL" id="GHD62858.1"/>
    </source>
</evidence>
<evidence type="ECO:0000313" key="2">
    <source>
        <dbReference type="Proteomes" id="UP000630353"/>
    </source>
</evidence>
<dbReference type="AlphaFoldDB" id="A0A918XX90"/>
<keyword evidence="2" id="KW-1185">Reference proteome</keyword>